<dbReference type="AlphaFoldDB" id="A0A835RCK9"/>
<dbReference type="Proteomes" id="UP000636800">
    <property type="component" value="Chromosome 3"/>
</dbReference>
<dbReference type="OrthoDB" id="1925034at2759"/>
<proteinExistence type="predicted"/>
<gene>
    <name evidence="1" type="ORF">HPP92_006744</name>
</gene>
<accession>A0A835RCK9</accession>
<sequence>MASKSDSIESFSKDHFHSVGAAFAEIESGLRRVVMDLQSRLMDSGKTLERLDFRKKPSGSLVAPTTAASARKRSSKMECGCFYVEKRNGADEGEGADEGLLPKKAKFFCWRTIYASALQRLVQAIRNLNDGIKRKGRKKYGPLAAPEPLPSQYDLLEVMKGIIKGRKAEFDVFLSDLRFAGVGLLSGLAGVHSSKREVGEACGSSGD</sequence>
<organism evidence="1 2">
    <name type="scientific">Vanilla planifolia</name>
    <name type="common">Vanilla</name>
    <dbReference type="NCBI Taxonomy" id="51239"/>
    <lineage>
        <taxon>Eukaryota</taxon>
        <taxon>Viridiplantae</taxon>
        <taxon>Streptophyta</taxon>
        <taxon>Embryophyta</taxon>
        <taxon>Tracheophyta</taxon>
        <taxon>Spermatophyta</taxon>
        <taxon>Magnoliopsida</taxon>
        <taxon>Liliopsida</taxon>
        <taxon>Asparagales</taxon>
        <taxon>Orchidaceae</taxon>
        <taxon>Vanilloideae</taxon>
        <taxon>Vanilleae</taxon>
        <taxon>Vanilla</taxon>
    </lineage>
</organism>
<dbReference type="EMBL" id="JADCNL010000003">
    <property type="protein sequence ID" value="KAG0487933.1"/>
    <property type="molecule type" value="Genomic_DNA"/>
</dbReference>
<comment type="caution">
    <text evidence="1">The sequence shown here is derived from an EMBL/GenBank/DDBJ whole genome shotgun (WGS) entry which is preliminary data.</text>
</comment>
<reference evidence="1 2" key="1">
    <citation type="journal article" date="2020" name="Nat. Food">
        <title>A phased Vanilla planifolia genome enables genetic improvement of flavour and production.</title>
        <authorList>
            <person name="Hasing T."/>
            <person name="Tang H."/>
            <person name="Brym M."/>
            <person name="Khazi F."/>
            <person name="Huang T."/>
            <person name="Chambers A.H."/>
        </authorList>
    </citation>
    <scope>NUCLEOTIDE SEQUENCE [LARGE SCALE GENOMIC DNA]</scope>
    <source>
        <tissue evidence="1">Leaf</tissue>
    </source>
</reference>
<protein>
    <submittedName>
        <fullName evidence="1">Uncharacterized protein</fullName>
    </submittedName>
</protein>
<evidence type="ECO:0000313" key="1">
    <source>
        <dbReference type="EMBL" id="KAG0487933.1"/>
    </source>
</evidence>
<keyword evidence="2" id="KW-1185">Reference proteome</keyword>
<name>A0A835RCK9_VANPL</name>
<evidence type="ECO:0000313" key="2">
    <source>
        <dbReference type="Proteomes" id="UP000636800"/>
    </source>
</evidence>